<dbReference type="InterPro" id="IPR029058">
    <property type="entry name" value="AB_hydrolase_fold"/>
</dbReference>
<proteinExistence type="predicted"/>
<feature type="transmembrane region" description="Helical" evidence="1">
    <location>
        <begin position="534"/>
        <end position="558"/>
    </location>
</feature>
<evidence type="ECO:0000256" key="1">
    <source>
        <dbReference type="SAM" id="Phobius"/>
    </source>
</evidence>
<sequence>MSVKSLVIGSVSLALVVLTTGAPALDASAAVAAQAESPVRPAAVSSFAPSSVRGAPMLEEHPCPVTAPPGTRCGYLVVPQRRDVPQGPSVKVGFAVHRSTAADRKADPVVYTSGGPASGSIPLTGYLADMFRDRDVVVLEQRGSRWSQPRLDCPETVRAVLDTLVTPGRARQERGVIAAGAAACRDRLGVDLRGFRTEEIAADVVDLRRALGYARWNLFGVSYSTRSMLAAAAVDPQGTRSVVLDSFLPAGKDWYDDAARDLTEAIGRLAGQGWPDLPARFERMVDRLNRDPAAVTTDDPLTGRPITVRLTGDDVATVIGEALREADVVPIVPVLIDGLAAGRDDLLQPLADAAGSGLTSHEFGLYYAIQCQDEAPDNAFAPARPQLFTVVHDQAVCDTWKLPGAPAAEAATAAPVLVVGGQYDPTTPTRTAEPAARALPNARFVEFAGVGHAVFLSNQCGRQTIAAFVADPAAAPPCDPARAAYRVIGPEQLHLTTAVYRAQREPWRLLPFGLFVLTALAQLGVGLARPRRRLPALVAGVCGLALAGLTAGALYGVIEENEVVLGMGIPAAVPWYGLPAWAGLAVTLAAAWRARTARASRRPIAGGLLRDPAAAHLLAAVISAGFLAWWHLYFL</sequence>
<dbReference type="AlphaFoldDB" id="A0A8J3W7Q0"/>
<dbReference type="Pfam" id="PF00561">
    <property type="entry name" value="Abhydrolase_1"/>
    <property type="match status" value="1"/>
</dbReference>
<organism evidence="4 5">
    <name type="scientific">Planobispora longispora</name>
    <dbReference type="NCBI Taxonomy" id="28887"/>
    <lineage>
        <taxon>Bacteria</taxon>
        <taxon>Bacillati</taxon>
        <taxon>Actinomycetota</taxon>
        <taxon>Actinomycetes</taxon>
        <taxon>Streptosporangiales</taxon>
        <taxon>Streptosporangiaceae</taxon>
        <taxon>Planobispora</taxon>
    </lineage>
</organism>
<comment type="caution">
    <text evidence="4">The sequence shown here is derived from an EMBL/GenBank/DDBJ whole genome shotgun (WGS) entry which is preliminary data.</text>
</comment>
<dbReference type="Proteomes" id="UP000616724">
    <property type="component" value="Unassembled WGS sequence"/>
</dbReference>
<dbReference type="EMBL" id="BOOH01000037">
    <property type="protein sequence ID" value="GIH78046.1"/>
    <property type="molecule type" value="Genomic_DNA"/>
</dbReference>
<evidence type="ECO:0000313" key="4">
    <source>
        <dbReference type="EMBL" id="GIH78046.1"/>
    </source>
</evidence>
<dbReference type="PANTHER" id="PTHR43722">
    <property type="entry name" value="PROLINE IMINOPEPTIDASE"/>
    <property type="match status" value="1"/>
</dbReference>
<reference evidence="4 5" key="1">
    <citation type="submission" date="2021-01" db="EMBL/GenBank/DDBJ databases">
        <title>Whole genome shotgun sequence of Planobispora longispora NBRC 13918.</title>
        <authorList>
            <person name="Komaki H."/>
            <person name="Tamura T."/>
        </authorList>
    </citation>
    <scope>NUCLEOTIDE SEQUENCE [LARGE SCALE GENOMIC DNA]</scope>
    <source>
        <strain evidence="4 5">NBRC 13918</strain>
    </source>
</reference>
<gene>
    <name evidence="4" type="ORF">Plo01_44750</name>
</gene>
<keyword evidence="1" id="KW-1133">Transmembrane helix</keyword>
<keyword evidence="1" id="KW-0472">Membrane</keyword>
<keyword evidence="1" id="KW-0812">Transmembrane</keyword>
<name>A0A8J3W7Q0_9ACTN</name>
<feature type="chain" id="PRO_5035327742" description="AB hydrolase-1 domain-containing protein" evidence="2">
    <location>
        <begin position="25"/>
        <end position="635"/>
    </location>
</feature>
<feature type="transmembrane region" description="Helical" evidence="1">
    <location>
        <begin position="573"/>
        <end position="592"/>
    </location>
</feature>
<accession>A0A8J3W7Q0</accession>
<keyword evidence="2" id="KW-0732">Signal</keyword>
<dbReference type="InterPro" id="IPR000073">
    <property type="entry name" value="AB_hydrolase_1"/>
</dbReference>
<feature type="domain" description="AB hydrolase-1" evidence="3">
    <location>
        <begin position="108"/>
        <end position="458"/>
    </location>
</feature>
<dbReference type="PANTHER" id="PTHR43722:SF1">
    <property type="entry name" value="PROLINE IMINOPEPTIDASE"/>
    <property type="match status" value="1"/>
</dbReference>
<evidence type="ECO:0000256" key="2">
    <source>
        <dbReference type="SAM" id="SignalP"/>
    </source>
</evidence>
<dbReference type="Gene3D" id="3.40.50.1820">
    <property type="entry name" value="alpha/beta hydrolase"/>
    <property type="match status" value="1"/>
</dbReference>
<feature type="transmembrane region" description="Helical" evidence="1">
    <location>
        <begin position="613"/>
        <end position="632"/>
    </location>
</feature>
<evidence type="ECO:0000313" key="5">
    <source>
        <dbReference type="Proteomes" id="UP000616724"/>
    </source>
</evidence>
<keyword evidence="5" id="KW-1185">Reference proteome</keyword>
<dbReference type="GO" id="GO:0006508">
    <property type="term" value="P:proteolysis"/>
    <property type="evidence" value="ECO:0007669"/>
    <property type="project" value="InterPro"/>
</dbReference>
<feature type="transmembrane region" description="Helical" evidence="1">
    <location>
        <begin position="509"/>
        <end position="527"/>
    </location>
</feature>
<dbReference type="InterPro" id="IPR005944">
    <property type="entry name" value="Pro_iminopeptidase"/>
</dbReference>
<evidence type="ECO:0000259" key="3">
    <source>
        <dbReference type="Pfam" id="PF00561"/>
    </source>
</evidence>
<dbReference type="RefSeq" id="WP_239316832.1">
    <property type="nucleotide sequence ID" value="NZ_BOOH01000037.1"/>
</dbReference>
<protein>
    <recommendedName>
        <fullName evidence="3">AB hydrolase-1 domain-containing protein</fullName>
    </recommendedName>
</protein>
<feature type="signal peptide" evidence="2">
    <location>
        <begin position="1"/>
        <end position="24"/>
    </location>
</feature>
<dbReference type="GO" id="GO:0005737">
    <property type="term" value="C:cytoplasm"/>
    <property type="evidence" value="ECO:0007669"/>
    <property type="project" value="InterPro"/>
</dbReference>
<dbReference type="SUPFAM" id="SSF53474">
    <property type="entry name" value="alpha/beta-Hydrolases"/>
    <property type="match status" value="1"/>
</dbReference>
<dbReference type="GO" id="GO:0004177">
    <property type="term" value="F:aminopeptidase activity"/>
    <property type="evidence" value="ECO:0007669"/>
    <property type="project" value="UniProtKB-EC"/>
</dbReference>